<dbReference type="AlphaFoldDB" id="A0A2Y8ZWN7"/>
<dbReference type="SUPFAM" id="SSF63380">
    <property type="entry name" value="Riboflavin synthase domain-like"/>
    <property type="match status" value="1"/>
</dbReference>
<dbReference type="InterPro" id="IPR039374">
    <property type="entry name" value="SIP_fam"/>
</dbReference>
<dbReference type="InterPro" id="IPR007037">
    <property type="entry name" value="SIP_rossman_dom"/>
</dbReference>
<reference evidence="2 3" key="1">
    <citation type="submission" date="2016-10" db="EMBL/GenBank/DDBJ databases">
        <authorList>
            <person name="Cai Z."/>
        </authorList>
    </citation>
    <scope>NUCLEOTIDE SEQUENCE [LARGE SCALE GENOMIC DNA]</scope>
    <source>
        <strain evidence="2 3">CGMCC 1.10826</strain>
    </source>
</reference>
<dbReference type="Gene3D" id="2.40.30.10">
    <property type="entry name" value="Translation factors"/>
    <property type="match status" value="1"/>
</dbReference>
<dbReference type="RefSeq" id="WP_110850576.1">
    <property type="nucleotide sequence ID" value="NZ_QKLZ01000001.1"/>
</dbReference>
<dbReference type="CDD" id="cd06193">
    <property type="entry name" value="siderophore_interacting"/>
    <property type="match status" value="1"/>
</dbReference>
<dbReference type="InterPro" id="IPR013113">
    <property type="entry name" value="SIP_FAD-bd"/>
</dbReference>
<gene>
    <name evidence="2" type="ORF">SAMN05216184_10123</name>
</gene>
<dbReference type="PROSITE" id="PS51384">
    <property type="entry name" value="FAD_FR"/>
    <property type="match status" value="1"/>
</dbReference>
<dbReference type="Pfam" id="PF08021">
    <property type="entry name" value="FAD_binding_9"/>
    <property type="match status" value="1"/>
</dbReference>
<dbReference type="Proteomes" id="UP000250222">
    <property type="component" value="Unassembled WGS sequence"/>
</dbReference>
<dbReference type="GO" id="GO:0016491">
    <property type="term" value="F:oxidoreductase activity"/>
    <property type="evidence" value="ECO:0007669"/>
    <property type="project" value="InterPro"/>
</dbReference>
<accession>A0A2Y8ZWN7</accession>
<organism evidence="2 3">
    <name type="scientific">Georgenia satyanarayanai</name>
    <dbReference type="NCBI Taxonomy" id="860221"/>
    <lineage>
        <taxon>Bacteria</taxon>
        <taxon>Bacillati</taxon>
        <taxon>Actinomycetota</taxon>
        <taxon>Actinomycetes</taxon>
        <taxon>Micrococcales</taxon>
        <taxon>Bogoriellaceae</taxon>
        <taxon>Georgenia</taxon>
    </lineage>
</organism>
<feature type="domain" description="FAD-binding FR-type" evidence="1">
    <location>
        <begin position="24"/>
        <end position="158"/>
    </location>
</feature>
<evidence type="ECO:0000313" key="3">
    <source>
        <dbReference type="Proteomes" id="UP000250222"/>
    </source>
</evidence>
<dbReference type="InterPro" id="IPR039261">
    <property type="entry name" value="FNR_nucleotide-bd"/>
</dbReference>
<proteinExistence type="predicted"/>
<protein>
    <submittedName>
        <fullName evidence="2">NADPH-dependent ferric siderophore reductase, contains FAD-binding and SIP domains</fullName>
    </submittedName>
</protein>
<keyword evidence="3" id="KW-1185">Reference proteome</keyword>
<dbReference type="InterPro" id="IPR017938">
    <property type="entry name" value="Riboflavin_synthase-like_b-brl"/>
</dbReference>
<sequence>MLTSPQGATTVAAHDVPRDERPAYRPFAVEVSGVRVLGPSFRRVTLTGPDLRWFGTHGHDQRVKLLLPLADGHLTDVGQEDEETILAGTWYERWRQTPEDRRGPFRTYTVRAVRPADREVDIDMVLHGDVGPASRWLTRAQAGDRLVLVGPDTRSRDHTIGADWAPGTATELLLAGDETAAPAICSILESLPPGRRATAFVEVPAAGDVLDVALPPGAELTWLVRGDRAHGEELLPAVRTWVAGHAAVVDDARAVVRQALEDVDVDTQLLWDSPVLQIQPIDSCGRGERCGSDFYAWFAGEAAVIKALRRLLVSEAGVCRRRVAFMGYWRQGRAEAQ</sequence>
<evidence type="ECO:0000259" key="1">
    <source>
        <dbReference type="PROSITE" id="PS51384"/>
    </source>
</evidence>
<dbReference type="PANTHER" id="PTHR30157:SF0">
    <property type="entry name" value="NADPH-DEPENDENT FERRIC-CHELATE REDUCTASE"/>
    <property type="match status" value="1"/>
</dbReference>
<dbReference type="PANTHER" id="PTHR30157">
    <property type="entry name" value="FERRIC REDUCTASE, NADPH-DEPENDENT"/>
    <property type="match status" value="1"/>
</dbReference>
<dbReference type="Pfam" id="PF04954">
    <property type="entry name" value="SIP"/>
    <property type="match status" value="1"/>
</dbReference>
<dbReference type="EMBL" id="UETB01000001">
    <property type="protein sequence ID" value="SSA36365.1"/>
    <property type="molecule type" value="Genomic_DNA"/>
</dbReference>
<dbReference type="InterPro" id="IPR017927">
    <property type="entry name" value="FAD-bd_FR_type"/>
</dbReference>
<evidence type="ECO:0000313" key="2">
    <source>
        <dbReference type="EMBL" id="SSA36365.1"/>
    </source>
</evidence>
<dbReference type="OrthoDB" id="3291337at2"/>
<dbReference type="Gene3D" id="3.40.50.80">
    <property type="entry name" value="Nucleotide-binding domain of ferredoxin-NADP reductase (FNR) module"/>
    <property type="match status" value="1"/>
</dbReference>
<name>A0A2Y8ZWN7_9MICO</name>